<dbReference type="InterPro" id="IPR018958">
    <property type="entry name" value="Knr4/Smi1-like_dom"/>
</dbReference>
<gene>
    <name evidence="2" type="ORF">J2S19_001389</name>
</gene>
<dbReference type="SUPFAM" id="SSF160631">
    <property type="entry name" value="SMI1/KNR4-like"/>
    <property type="match status" value="1"/>
</dbReference>
<name>A0ABT9ZE72_9BACI</name>
<dbReference type="EMBL" id="JAUSUD010000004">
    <property type="protein sequence ID" value="MDQ0230137.1"/>
    <property type="molecule type" value="Genomic_DNA"/>
</dbReference>
<dbReference type="RefSeq" id="WP_307338989.1">
    <property type="nucleotide sequence ID" value="NZ_JAUSUD010000004.1"/>
</dbReference>
<comment type="caution">
    <text evidence="2">The sequence shown here is derived from an EMBL/GenBank/DDBJ whole genome shotgun (WGS) entry which is preliminary data.</text>
</comment>
<evidence type="ECO:0000313" key="3">
    <source>
        <dbReference type="Proteomes" id="UP001234495"/>
    </source>
</evidence>
<dbReference type="SMART" id="SM00860">
    <property type="entry name" value="SMI1_KNR4"/>
    <property type="match status" value="1"/>
</dbReference>
<keyword evidence="3" id="KW-1185">Reference proteome</keyword>
<dbReference type="Pfam" id="PF09346">
    <property type="entry name" value="SMI1_KNR4"/>
    <property type="match status" value="1"/>
</dbReference>
<feature type="domain" description="Knr4/Smi1-like" evidence="1">
    <location>
        <begin position="17"/>
        <end position="147"/>
    </location>
</feature>
<accession>A0ABT9ZE72</accession>
<organism evidence="2 3">
    <name type="scientific">Metabacillus malikii</name>
    <dbReference type="NCBI Taxonomy" id="1504265"/>
    <lineage>
        <taxon>Bacteria</taxon>
        <taxon>Bacillati</taxon>
        <taxon>Bacillota</taxon>
        <taxon>Bacilli</taxon>
        <taxon>Bacillales</taxon>
        <taxon>Bacillaceae</taxon>
        <taxon>Metabacillus</taxon>
    </lineage>
</organism>
<dbReference type="InterPro" id="IPR037883">
    <property type="entry name" value="Knr4/Smi1-like_sf"/>
</dbReference>
<evidence type="ECO:0000259" key="1">
    <source>
        <dbReference type="SMART" id="SM00860"/>
    </source>
</evidence>
<dbReference type="Proteomes" id="UP001234495">
    <property type="component" value="Unassembled WGS sequence"/>
</dbReference>
<evidence type="ECO:0000313" key="2">
    <source>
        <dbReference type="EMBL" id="MDQ0230137.1"/>
    </source>
</evidence>
<sequence>MKEGFWQKGNSIYKLNALTVEDIKKAEDIYKITFPRAYINILKIQNGGEINYQAFPVLDNTLPGEAFIEVTNIYGIGKNPGVLDTDYLISEWDMPKGLILFNGDGHYWLAFDYRNVTVNPPIVYVNNENEKAEIIEIAKDFNEFLENLTIIEYQDKEEIEDIENQMTEYSRESFEYHLENDREDEIIEAIVSLSQTDVDITWFGQALLALTNHSNERIRSQIANSVWNFLSYRLDEDTLNGLIETFRIDPDSDVRMYAQLIQQKINYSIDDLKTDISHCLENGGYNIVSFLHDDNVYHIYRNFKLTLEGQDFTEEFSTSEELIAYVLPDGRTIEEVWSNVKLI</sequence>
<protein>
    <recommendedName>
        <fullName evidence="1">Knr4/Smi1-like domain-containing protein</fullName>
    </recommendedName>
</protein>
<proteinExistence type="predicted"/>
<reference evidence="2 3" key="1">
    <citation type="submission" date="2023-07" db="EMBL/GenBank/DDBJ databases">
        <title>Genomic Encyclopedia of Type Strains, Phase IV (KMG-IV): sequencing the most valuable type-strain genomes for metagenomic binning, comparative biology and taxonomic classification.</title>
        <authorList>
            <person name="Goeker M."/>
        </authorList>
    </citation>
    <scope>NUCLEOTIDE SEQUENCE [LARGE SCALE GENOMIC DNA]</scope>
    <source>
        <strain evidence="2 3">DSM 29005</strain>
    </source>
</reference>
<dbReference type="Gene3D" id="3.40.1580.10">
    <property type="entry name" value="SMI1/KNR4-like"/>
    <property type="match status" value="1"/>
</dbReference>